<keyword evidence="3" id="KW-1185">Reference proteome</keyword>
<dbReference type="AlphaFoldDB" id="A0A328VGG3"/>
<reference evidence="2 3" key="1">
    <citation type="submission" date="2016-08" db="EMBL/GenBank/DDBJ databases">
        <title>Analysis of Carbohydrate Active Enzymes in Thermogemmatispora T81 Reveals Carbohydrate Degradation Ability.</title>
        <authorList>
            <person name="Tomazini A."/>
            <person name="Lal S."/>
            <person name="Stott M."/>
            <person name="Henrissat B."/>
            <person name="Polikarpov I."/>
            <person name="Sparling R."/>
            <person name="Levin D.B."/>
        </authorList>
    </citation>
    <scope>NUCLEOTIDE SEQUENCE [LARGE SCALE GENOMIC DNA]</scope>
    <source>
        <strain evidence="2 3">T81</strain>
    </source>
</reference>
<feature type="chain" id="PRO_5016334171" description="Secreted protein" evidence="1">
    <location>
        <begin position="21"/>
        <end position="68"/>
    </location>
</feature>
<name>A0A328VGG3_9CHLR</name>
<dbReference type="EMBL" id="MCIF01000002">
    <property type="protein sequence ID" value="RAQ94713.1"/>
    <property type="molecule type" value="Genomic_DNA"/>
</dbReference>
<keyword evidence="1" id="KW-0732">Signal</keyword>
<gene>
    <name evidence="2" type="ORF">A4R35_04140</name>
</gene>
<accession>A0A328VGG3</accession>
<evidence type="ECO:0000256" key="1">
    <source>
        <dbReference type="SAM" id="SignalP"/>
    </source>
</evidence>
<comment type="caution">
    <text evidence="2">The sequence shown here is derived from an EMBL/GenBank/DDBJ whole genome shotgun (WGS) entry which is preliminary data.</text>
</comment>
<evidence type="ECO:0008006" key="4">
    <source>
        <dbReference type="Google" id="ProtNLM"/>
    </source>
</evidence>
<sequence>MYCRTVVLLSKLAGELSCLAAAPAYIAWSPVLSAPARRVLLSAGCQTAGRPAVWLNHSAGHPAYHQGG</sequence>
<evidence type="ECO:0000313" key="2">
    <source>
        <dbReference type="EMBL" id="RAQ94713.1"/>
    </source>
</evidence>
<feature type="signal peptide" evidence="1">
    <location>
        <begin position="1"/>
        <end position="20"/>
    </location>
</feature>
<organism evidence="2 3">
    <name type="scientific">Thermogemmatispora tikiterensis</name>
    <dbReference type="NCBI Taxonomy" id="1825093"/>
    <lineage>
        <taxon>Bacteria</taxon>
        <taxon>Bacillati</taxon>
        <taxon>Chloroflexota</taxon>
        <taxon>Ktedonobacteria</taxon>
        <taxon>Thermogemmatisporales</taxon>
        <taxon>Thermogemmatisporaceae</taxon>
        <taxon>Thermogemmatispora</taxon>
    </lineage>
</organism>
<proteinExistence type="predicted"/>
<evidence type="ECO:0000313" key="3">
    <source>
        <dbReference type="Proteomes" id="UP000248706"/>
    </source>
</evidence>
<protein>
    <recommendedName>
        <fullName evidence="4">Secreted protein</fullName>
    </recommendedName>
</protein>
<dbReference type="Proteomes" id="UP000248706">
    <property type="component" value="Unassembled WGS sequence"/>
</dbReference>